<dbReference type="RefSeq" id="XP_018136095.2">
    <property type="nucleotide sequence ID" value="XM_018294832.2"/>
</dbReference>
<name>A0A219APJ2_METCM</name>
<reference evidence="1 2" key="1">
    <citation type="journal article" date="2016" name="PLoS Pathog.">
        <title>Biosynthesis of antibiotic leucinostatins in bio-control fungus Purpureocillium lilacinum and their inhibition on phytophthora revealed by genome mining.</title>
        <authorList>
            <person name="Wang G."/>
            <person name="Liu Z."/>
            <person name="Lin R."/>
            <person name="Li E."/>
            <person name="Mao Z."/>
            <person name="Ling J."/>
            <person name="Yang Y."/>
            <person name="Yin W.B."/>
            <person name="Xie B."/>
        </authorList>
    </citation>
    <scope>NUCLEOTIDE SEQUENCE [LARGE SCALE GENOMIC DNA]</scope>
    <source>
        <strain evidence="1">170</strain>
    </source>
</reference>
<evidence type="ECO:0000313" key="2">
    <source>
        <dbReference type="Proteomes" id="UP000078397"/>
    </source>
</evidence>
<dbReference type="EMBL" id="LSBJ02000015">
    <property type="protein sequence ID" value="OWT42472.1"/>
    <property type="molecule type" value="Genomic_DNA"/>
</dbReference>
<dbReference type="KEGG" id="pchm:VFPPC_18443"/>
<dbReference type="Proteomes" id="UP000078397">
    <property type="component" value="Unassembled WGS sequence"/>
</dbReference>
<comment type="caution">
    <text evidence="1">The sequence shown here is derived from an EMBL/GenBank/DDBJ whole genome shotgun (WGS) entry which is preliminary data.</text>
</comment>
<evidence type="ECO:0000313" key="1">
    <source>
        <dbReference type="EMBL" id="OWT42472.1"/>
    </source>
</evidence>
<accession>A0A219APJ2</accession>
<sequence>MLRGFLSYTTSIRKRINLRTEQTSRTLICSLGSQSGKLDNCIPNFAVSNCVVGGRFPFDRPTAYAEVNRLEFPVEIISIHDRRAESVVQLETIAIQSAIKGFGLRRYPAWNFSRDFPLSLVQHV</sequence>
<dbReference type="GeneID" id="28858826"/>
<dbReference type="AlphaFoldDB" id="A0A219APJ2"/>
<keyword evidence="2" id="KW-1185">Reference proteome</keyword>
<proteinExistence type="predicted"/>
<protein>
    <submittedName>
        <fullName evidence="1">Uncharacterized protein</fullName>
    </submittedName>
</protein>
<gene>
    <name evidence="1" type="ORF">VFPPC_18443</name>
</gene>
<organism evidence="1 2">
    <name type="scientific">Pochonia chlamydosporia 170</name>
    <dbReference type="NCBI Taxonomy" id="1380566"/>
    <lineage>
        <taxon>Eukaryota</taxon>
        <taxon>Fungi</taxon>
        <taxon>Dikarya</taxon>
        <taxon>Ascomycota</taxon>
        <taxon>Pezizomycotina</taxon>
        <taxon>Sordariomycetes</taxon>
        <taxon>Hypocreomycetidae</taxon>
        <taxon>Hypocreales</taxon>
        <taxon>Clavicipitaceae</taxon>
        <taxon>Pochonia</taxon>
    </lineage>
</organism>